<dbReference type="RefSeq" id="WP_106683407.1">
    <property type="nucleotide sequence ID" value="NZ_CP027667.1"/>
</dbReference>
<dbReference type="InterPro" id="IPR021332">
    <property type="entry name" value="DUF2944"/>
</dbReference>
<dbReference type="Pfam" id="PF11161">
    <property type="entry name" value="DUF2944"/>
    <property type="match status" value="1"/>
</dbReference>
<gene>
    <name evidence="2" type="ORF">C6568_06445</name>
</gene>
<sequence length="197" mass="21526">MDDIVKQAMAKWPRVPHCSGWLGLDARGRWWLRDDAAQALGSFTSGVPGARGSLLEHDGLIAFIGRNYEADAQGQWFFQNGPQRVYVELEATPWIWRLQGDGRVLSHTGRNAQPTGLWLDEVGRAYLLTDLGFGLVHSQDVVLMAQAVEQGRWVPEEIAAAAMPARFGFIASPQQQAGGASDSTATATDQNRSPGPR</sequence>
<dbReference type="EMBL" id="CP027667">
    <property type="protein sequence ID" value="AVO48928.1"/>
    <property type="molecule type" value="Genomic_DNA"/>
</dbReference>
<reference evidence="2 3" key="1">
    <citation type="submission" date="2018-03" db="EMBL/GenBank/DDBJ databases">
        <title>Genome sequencing of Melaminivora sp.</title>
        <authorList>
            <person name="Kim S.-J."/>
            <person name="Heo J."/>
            <person name="Ahn J.-H."/>
            <person name="Kwon S.-W."/>
        </authorList>
    </citation>
    <scope>NUCLEOTIDE SEQUENCE [LARGE SCALE GENOMIC DNA]</scope>
    <source>
        <strain evidence="2 3">SC2-9</strain>
    </source>
</reference>
<evidence type="ECO:0000313" key="2">
    <source>
        <dbReference type="EMBL" id="AVO48928.1"/>
    </source>
</evidence>
<dbReference type="AlphaFoldDB" id="A0A2R3QAW3"/>
<feature type="region of interest" description="Disordered" evidence="1">
    <location>
        <begin position="172"/>
        <end position="197"/>
    </location>
</feature>
<accession>A0A2R3QAW3</accession>
<dbReference type="OrthoDB" id="7057642at2"/>
<dbReference type="KEGG" id="mela:C6568_06445"/>
<evidence type="ECO:0000313" key="3">
    <source>
        <dbReference type="Proteomes" id="UP000237925"/>
    </source>
</evidence>
<organism evidence="2 3">
    <name type="scientific">Melaminivora suipulveris</name>
    <dbReference type="NCBI Taxonomy" id="2109913"/>
    <lineage>
        <taxon>Bacteria</taxon>
        <taxon>Pseudomonadati</taxon>
        <taxon>Pseudomonadota</taxon>
        <taxon>Betaproteobacteria</taxon>
        <taxon>Burkholderiales</taxon>
        <taxon>Comamonadaceae</taxon>
        <taxon>Melaminivora</taxon>
    </lineage>
</organism>
<evidence type="ECO:0000256" key="1">
    <source>
        <dbReference type="SAM" id="MobiDB-lite"/>
    </source>
</evidence>
<proteinExistence type="predicted"/>
<keyword evidence="3" id="KW-1185">Reference proteome</keyword>
<name>A0A2R3QAW3_9BURK</name>
<feature type="compositionally biased region" description="Low complexity" evidence="1">
    <location>
        <begin position="176"/>
        <end position="190"/>
    </location>
</feature>
<dbReference type="Proteomes" id="UP000237925">
    <property type="component" value="Chromosome"/>
</dbReference>
<protein>
    <submittedName>
        <fullName evidence="2">DUF2946 domain-containing protein</fullName>
    </submittedName>
</protein>